<evidence type="ECO:0000259" key="6">
    <source>
        <dbReference type="PROSITE" id="PS50219"/>
    </source>
</evidence>
<dbReference type="Pfam" id="PF00780">
    <property type="entry name" value="CNH"/>
    <property type="match status" value="1"/>
</dbReference>
<feature type="domain" description="CNH" evidence="6">
    <location>
        <begin position="18"/>
        <end position="333"/>
    </location>
</feature>
<accession>A0A9W4DAR9</accession>
<keyword evidence="2" id="KW-0472">Membrane</keyword>
<dbReference type="EMBL" id="CAJHIT010000009">
    <property type="protein sequence ID" value="CAD6505007.1"/>
    <property type="molecule type" value="Genomic_DNA"/>
</dbReference>
<dbReference type="PANTHER" id="PTHR12894">
    <property type="entry name" value="CNH DOMAIN CONTAINING"/>
    <property type="match status" value="1"/>
</dbReference>
<reference evidence="7" key="1">
    <citation type="submission" date="2020-10" db="EMBL/GenBank/DDBJ databases">
        <authorList>
            <person name="Muller C M."/>
        </authorList>
    </citation>
    <scope>NUCLEOTIDE SEQUENCE</scope>
    <source>
        <strain evidence="7">THUN-12</strain>
    </source>
</reference>
<evidence type="ECO:0000313" key="7">
    <source>
        <dbReference type="EMBL" id="CAD6505007.1"/>
    </source>
</evidence>
<comment type="similarity">
    <text evidence="3">Belongs to the VAM6/VPS39 family.</text>
</comment>
<feature type="repeat" description="CHCR" evidence="4">
    <location>
        <begin position="727"/>
        <end position="896"/>
    </location>
</feature>
<dbReference type="Proteomes" id="UP000683417">
    <property type="component" value="Unassembled WGS sequence"/>
</dbReference>
<gene>
    <name evidence="7" type="ORF">BGTH12_LOCUS6365</name>
</gene>
<evidence type="ECO:0000256" key="2">
    <source>
        <dbReference type="ARBA" id="ARBA00023136"/>
    </source>
</evidence>
<dbReference type="InterPro" id="IPR000547">
    <property type="entry name" value="Clathrin_H-chain/VPS_repeat"/>
</dbReference>
<dbReference type="InterPro" id="IPR001180">
    <property type="entry name" value="CNH_dom"/>
</dbReference>
<dbReference type="GO" id="GO:0006886">
    <property type="term" value="P:intracellular protein transport"/>
    <property type="evidence" value="ECO:0007669"/>
    <property type="project" value="UniProtKB-UniRule"/>
</dbReference>
<feature type="region of interest" description="Disordered" evidence="5">
    <location>
        <begin position="47"/>
        <end position="66"/>
    </location>
</feature>
<dbReference type="InterPro" id="IPR032914">
    <property type="entry name" value="Vam6/VPS39/TRAP1"/>
</dbReference>
<dbReference type="GO" id="GO:0000329">
    <property type="term" value="C:fungal-type vacuole membrane"/>
    <property type="evidence" value="ECO:0007669"/>
    <property type="project" value="TreeGrafter"/>
</dbReference>
<dbReference type="Pfam" id="PF10367">
    <property type="entry name" value="zf-Vps39_C"/>
    <property type="match status" value="1"/>
</dbReference>
<name>A0A9W4DAR9_BLUGR</name>
<dbReference type="GO" id="GO:0006914">
    <property type="term" value="P:autophagy"/>
    <property type="evidence" value="ECO:0007669"/>
    <property type="project" value="TreeGrafter"/>
</dbReference>
<evidence type="ECO:0000256" key="4">
    <source>
        <dbReference type="PROSITE-ProRule" id="PRU01006"/>
    </source>
</evidence>
<dbReference type="GO" id="GO:0012505">
    <property type="term" value="C:endomembrane system"/>
    <property type="evidence" value="ECO:0007669"/>
    <property type="project" value="UniProtKB-SubCell"/>
</dbReference>
<dbReference type="PROSITE" id="PS50236">
    <property type="entry name" value="CHCR"/>
    <property type="match status" value="1"/>
</dbReference>
<feature type="compositionally biased region" description="Basic and acidic residues" evidence="5">
    <location>
        <begin position="465"/>
        <end position="474"/>
    </location>
</feature>
<evidence type="ECO:0000256" key="1">
    <source>
        <dbReference type="ARBA" id="ARBA00004184"/>
    </source>
</evidence>
<comment type="caution">
    <text evidence="7">The sequence shown here is derived from an EMBL/GenBank/DDBJ whole genome shotgun (WGS) entry which is preliminary data.</text>
</comment>
<dbReference type="AlphaFoldDB" id="A0A9W4DAR9"/>
<comment type="subcellular location">
    <subcellularLocation>
        <location evidence="1">Endomembrane system</location>
        <topology evidence="1">Peripheral membrane protein</topology>
    </subcellularLocation>
</comment>
<dbReference type="GO" id="GO:0034058">
    <property type="term" value="P:endosomal vesicle fusion"/>
    <property type="evidence" value="ECO:0007669"/>
    <property type="project" value="TreeGrafter"/>
</dbReference>
<feature type="compositionally biased region" description="Basic and acidic residues" evidence="5">
    <location>
        <begin position="47"/>
        <end position="58"/>
    </location>
</feature>
<feature type="region of interest" description="Disordered" evidence="5">
    <location>
        <begin position="444"/>
        <end position="481"/>
    </location>
</feature>
<dbReference type="InterPro" id="IPR019453">
    <property type="entry name" value="VPS39/TGFA1_Znf"/>
</dbReference>
<organism evidence="7 8">
    <name type="scientific">Blumeria graminis f. sp. triticale</name>
    <dbReference type="NCBI Taxonomy" id="1689686"/>
    <lineage>
        <taxon>Eukaryota</taxon>
        <taxon>Fungi</taxon>
        <taxon>Dikarya</taxon>
        <taxon>Ascomycota</taxon>
        <taxon>Pezizomycotina</taxon>
        <taxon>Leotiomycetes</taxon>
        <taxon>Erysiphales</taxon>
        <taxon>Erysiphaceae</taxon>
        <taxon>Blumeria</taxon>
    </lineage>
</organism>
<evidence type="ECO:0000313" key="8">
    <source>
        <dbReference type="Proteomes" id="UP000683417"/>
    </source>
</evidence>
<evidence type="ECO:0000256" key="3">
    <source>
        <dbReference type="ARBA" id="ARBA00038201"/>
    </source>
</evidence>
<sequence length="1074" mass="119084">MISAFTACPIIELKAKDKSKIESILAYGDRLIVGLSTGNLQIYRVNETEDNHDPKEGTKSNSDSRSVHLLREVEKFSTRSIEQLALIKESNVLISMSNSYVSIHDLHSCTLLEHLIRTKGASNFAITSNIVKDSATGIPEIISRLAVSVKRKLLLWSWHESELEQSVSEFTLAEPIRKLTWVAADKIICGLNSRFVLVDILTGDSQDIIGPGVSGTATVSSGRFSAVGSASMGYIGLGGYTSKPLVAKLKDGEILLTRDTSSVFIACDGKAAEKKHIQWHQVPEAIGYSYPYILALQPPANGTLEVRNPETLSLLQSICLPNARQLHFPPPTVSLAHAGKGFHVASERCIWRMGSTDYNHQVNELVQSENYDEAISLLNMLESALLCNKELRLREVKIQKAQSLFDKKRYQDALDIFMAQDVQASPESVIQLFPPIISGTPAISKKSGIGQISETNQQDSSSSRDNNDHKDQGCKQENTNDTNLVVAGKFGDIQPKLPSDITTASSGIRSTETDSIDATSLKVRPMETSMEGKDLQTAVLALIGFLVQARNRMKAFLDAETKKIKNPGFETSDSSTNYLNNSFLVFSGSEDIYDTERKLLETAKLIDTTLFRSYMLVRPQLAGSLFRIPNFCDPDVVNEKLFESGRYNDLVEFFYGKKLHRSALELLKRLSGSDIDDVTVSETLRAPHRTVGYLQNLGPDMIDLILEFAEWPLRADPDLGMEIFTTDTENAETLPRDKVLSFFESKDNKLTTRYLEYIINELNDTTQEFHNKLIATYLEELTKIGPGMRRKNEEWKQLMDRLVGFMKKSCQYSLGKAFSMIPKDDSDFYDAQAVVLSNMGQHKQALELYVFKIKDYNKAEEYCNQIYLAPDSKGNNKTTSIAPFKYSKSYEDNDTSLQSIYHTLLSLYLTPPPPNKPNLAPALLLLANHGPRLPAFSTLPLIPAPLPLASLESYFKGRLRVVNSRVNESRIISGLCKAEAIDVQFNLLLGSGESVKNHELLSSGPSGNGGRNRRAIVSEDHICRACHKRIGNSVIAILADNAVVHYGCLHKLTGVSGTNSAAMTGLSTKFAGKR</sequence>
<evidence type="ECO:0000256" key="5">
    <source>
        <dbReference type="SAM" id="MobiDB-lite"/>
    </source>
</evidence>
<dbReference type="Pfam" id="PF10366">
    <property type="entry name" value="Vps39_1"/>
    <property type="match status" value="1"/>
</dbReference>
<dbReference type="PANTHER" id="PTHR12894:SF49">
    <property type="entry name" value="VAM6_VPS39-LIKE PROTEIN"/>
    <property type="match status" value="1"/>
</dbReference>
<dbReference type="PROSITE" id="PS50219">
    <property type="entry name" value="CNH"/>
    <property type="match status" value="1"/>
</dbReference>
<proteinExistence type="inferred from homology"/>
<protein>
    <submittedName>
        <fullName evidence="7">BgTH12-00506</fullName>
    </submittedName>
</protein>
<dbReference type="InterPro" id="IPR019452">
    <property type="entry name" value="VPS39/TGF_beta_rcpt-assoc_1"/>
</dbReference>